<dbReference type="AlphaFoldDB" id="A0AA37M7B1"/>
<gene>
    <name evidence="1" type="ORF">MPEAHAMD_4603</name>
</gene>
<sequence>MRARSRPVQARADLAPIIAQVVLEHGPKTSGPEETIAWALSTWPGCTVEEAHRAMRIAFELHLLDVIVPAGR</sequence>
<evidence type="ECO:0000313" key="2">
    <source>
        <dbReference type="Proteomes" id="UP001055286"/>
    </source>
</evidence>
<proteinExistence type="predicted"/>
<protein>
    <submittedName>
        <fullName evidence="1">Uncharacterized protein</fullName>
    </submittedName>
</protein>
<dbReference type="EMBL" id="BPQJ01000025">
    <property type="protein sequence ID" value="GJD64421.1"/>
    <property type="molecule type" value="Genomic_DNA"/>
</dbReference>
<accession>A0AA37M7B1</accession>
<name>A0AA37M7B1_9HYPH</name>
<dbReference type="Proteomes" id="UP001055286">
    <property type="component" value="Unassembled WGS sequence"/>
</dbReference>
<reference evidence="1" key="2">
    <citation type="submission" date="2021-08" db="EMBL/GenBank/DDBJ databases">
        <authorList>
            <person name="Tani A."/>
            <person name="Ola A."/>
            <person name="Ogura Y."/>
            <person name="Katsura K."/>
            <person name="Hayashi T."/>
        </authorList>
    </citation>
    <scope>NUCLEOTIDE SEQUENCE</scope>
    <source>
        <strain evidence="1">JCM 32048</strain>
    </source>
</reference>
<evidence type="ECO:0000313" key="1">
    <source>
        <dbReference type="EMBL" id="GJD64421.1"/>
    </source>
</evidence>
<comment type="caution">
    <text evidence="1">The sequence shown here is derived from an EMBL/GenBank/DDBJ whole genome shotgun (WGS) entry which is preliminary data.</text>
</comment>
<reference evidence="1" key="1">
    <citation type="journal article" date="2016" name="Front. Microbiol.">
        <title>Genome Sequence of the Piezophilic, Mesophilic Sulfate-Reducing Bacterium Desulfovibrio indicus J2T.</title>
        <authorList>
            <person name="Cao J."/>
            <person name="Maignien L."/>
            <person name="Shao Z."/>
            <person name="Alain K."/>
            <person name="Jebbar M."/>
        </authorList>
    </citation>
    <scope>NUCLEOTIDE SEQUENCE</scope>
    <source>
        <strain evidence="1">JCM 32048</strain>
    </source>
</reference>
<dbReference type="RefSeq" id="WP_238192524.1">
    <property type="nucleotide sequence ID" value="NZ_BPQJ01000025.1"/>
</dbReference>
<keyword evidence="2" id="KW-1185">Reference proteome</keyword>
<organism evidence="1 2">
    <name type="scientific">Methylobacterium frigidaeris</name>
    <dbReference type="NCBI Taxonomy" id="2038277"/>
    <lineage>
        <taxon>Bacteria</taxon>
        <taxon>Pseudomonadati</taxon>
        <taxon>Pseudomonadota</taxon>
        <taxon>Alphaproteobacteria</taxon>
        <taxon>Hyphomicrobiales</taxon>
        <taxon>Methylobacteriaceae</taxon>
        <taxon>Methylobacterium</taxon>
    </lineage>
</organism>